<accession>A0AAJ7L5U5</accession>
<gene>
    <name evidence="3" type="primary">LOC108864157</name>
</gene>
<dbReference type="InterPro" id="IPR036691">
    <property type="entry name" value="Endo/exonu/phosph_ase_sf"/>
</dbReference>
<dbReference type="SUPFAM" id="SSF56219">
    <property type="entry name" value="DNase I-like"/>
    <property type="match status" value="1"/>
</dbReference>
<keyword evidence="2" id="KW-1185">Reference proteome</keyword>
<dbReference type="KEGG" id="goe:108864157"/>
<proteinExistence type="predicted"/>
<name>A0AAJ7L5U5_9ACAR</name>
<dbReference type="GeneID" id="108864157"/>
<dbReference type="RefSeq" id="XP_018494721.1">
    <property type="nucleotide sequence ID" value="XM_018639205.1"/>
</dbReference>
<reference evidence="3" key="1">
    <citation type="submission" date="2025-08" db="UniProtKB">
        <authorList>
            <consortium name="RefSeq"/>
        </authorList>
    </citation>
    <scope>IDENTIFICATION</scope>
</reference>
<evidence type="ECO:0000313" key="2">
    <source>
        <dbReference type="Proteomes" id="UP000694867"/>
    </source>
</evidence>
<dbReference type="InterPro" id="IPR005135">
    <property type="entry name" value="Endo/exonuclease/phosphatase"/>
</dbReference>
<dbReference type="Pfam" id="PF14529">
    <property type="entry name" value="Exo_endo_phos_2"/>
    <property type="match status" value="1"/>
</dbReference>
<protein>
    <submittedName>
        <fullName evidence="3">Uncharacterized protein LOC108864157</fullName>
    </submittedName>
</protein>
<organism evidence="2 3">
    <name type="scientific">Galendromus occidentalis</name>
    <name type="common">western predatory mite</name>
    <dbReference type="NCBI Taxonomy" id="34638"/>
    <lineage>
        <taxon>Eukaryota</taxon>
        <taxon>Metazoa</taxon>
        <taxon>Ecdysozoa</taxon>
        <taxon>Arthropoda</taxon>
        <taxon>Chelicerata</taxon>
        <taxon>Arachnida</taxon>
        <taxon>Acari</taxon>
        <taxon>Parasitiformes</taxon>
        <taxon>Mesostigmata</taxon>
        <taxon>Gamasina</taxon>
        <taxon>Phytoseioidea</taxon>
        <taxon>Phytoseiidae</taxon>
        <taxon>Typhlodrominae</taxon>
        <taxon>Galendromus</taxon>
    </lineage>
</organism>
<sequence length="232" mass="27172">MNAHLAQWAGAQNVRGDLLLDFVEQNQLHIMNMVEMCEGSHTRGQAVLDYVLCSDRAREYIRSMRIDETRIRSKELSDHNMINLEIALPGVSAPVKGKKFVVKTNKSNIAELTRQALGDRQERGEKVENRDLVELIKEHSRISSEKVKINQKYPEWSVEIRRLDTIRKGISRELRRARKCKEADLEEISQRYRKAVSDVNERIARETADKDKKMYNHITRCPRNQRAKRFWS</sequence>
<evidence type="ECO:0000259" key="1">
    <source>
        <dbReference type="Pfam" id="PF14529"/>
    </source>
</evidence>
<dbReference type="Gene3D" id="3.60.10.10">
    <property type="entry name" value="Endonuclease/exonuclease/phosphatase"/>
    <property type="match status" value="1"/>
</dbReference>
<dbReference type="AlphaFoldDB" id="A0AAJ7L5U5"/>
<dbReference type="Proteomes" id="UP000694867">
    <property type="component" value="Unplaced"/>
</dbReference>
<evidence type="ECO:0000313" key="3">
    <source>
        <dbReference type="RefSeq" id="XP_018494721.1"/>
    </source>
</evidence>
<dbReference type="GO" id="GO:0003824">
    <property type="term" value="F:catalytic activity"/>
    <property type="evidence" value="ECO:0007669"/>
    <property type="project" value="InterPro"/>
</dbReference>
<feature type="domain" description="Endonuclease/exonuclease/phosphatase" evidence="1">
    <location>
        <begin position="1"/>
        <end position="82"/>
    </location>
</feature>